<keyword evidence="5" id="KW-0547">Nucleotide-binding</keyword>
<dbReference type="Proteomes" id="UP000094385">
    <property type="component" value="Unassembled WGS sequence"/>
</dbReference>
<evidence type="ECO:0000256" key="6">
    <source>
        <dbReference type="ARBA" id="ARBA00022777"/>
    </source>
</evidence>
<gene>
    <name evidence="10" type="ORF">LIPSTDRAFT_102877</name>
</gene>
<dbReference type="InterPro" id="IPR020590">
    <property type="entry name" value="Guanylate_kinase_CS"/>
</dbReference>
<keyword evidence="7" id="KW-0067">ATP-binding</keyword>
<dbReference type="GO" id="GO:0004385">
    <property type="term" value="F:GMP kinase activity"/>
    <property type="evidence" value="ECO:0007669"/>
    <property type="project" value="UniProtKB-EC"/>
</dbReference>
<evidence type="ECO:0000256" key="1">
    <source>
        <dbReference type="ARBA" id="ARBA00005790"/>
    </source>
</evidence>
<dbReference type="CDD" id="cd00071">
    <property type="entry name" value="GMPK"/>
    <property type="match status" value="1"/>
</dbReference>
<dbReference type="Gene3D" id="3.30.63.10">
    <property type="entry name" value="Guanylate Kinase phosphate binding domain"/>
    <property type="match status" value="1"/>
</dbReference>
<sequence length="188" mass="21008">MTSLRPIVISGPSGTGKSTLLKRLFAEYPDSFGFSVSHTTRKPRPGEETGIAYHFVDKPRFEKLIGENAFLEHAEFSGNYYGTSIKSVEDVGTKGKTCILDIDMQGVISVKNTPLNARYLFLAPPSLEILRSRLEGRGTESPESVKKRMDQAEKEMAFAETGAHDKIIVNDDLEKAYRDLIDFIFEEP</sequence>
<dbReference type="PANTHER" id="PTHR23117:SF13">
    <property type="entry name" value="GUANYLATE KINASE"/>
    <property type="match status" value="1"/>
</dbReference>
<dbReference type="GO" id="GO:0005524">
    <property type="term" value="F:ATP binding"/>
    <property type="evidence" value="ECO:0007669"/>
    <property type="project" value="UniProtKB-KW"/>
</dbReference>
<evidence type="ECO:0000256" key="3">
    <source>
        <dbReference type="ARBA" id="ARBA00016296"/>
    </source>
</evidence>
<evidence type="ECO:0000256" key="8">
    <source>
        <dbReference type="ARBA" id="ARBA00030128"/>
    </source>
</evidence>
<dbReference type="STRING" id="675824.A0A1E3QB70"/>
<dbReference type="Gene3D" id="3.40.50.300">
    <property type="entry name" value="P-loop containing nucleotide triphosphate hydrolases"/>
    <property type="match status" value="1"/>
</dbReference>
<evidence type="ECO:0000256" key="7">
    <source>
        <dbReference type="ARBA" id="ARBA00022840"/>
    </source>
</evidence>
<dbReference type="NCBIfam" id="TIGR03263">
    <property type="entry name" value="guanyl_kin"/>
    <property type="match status" value="1"/>
</dbReference>
<dbReference type="InterPro" id="IPR008145">
    <property type="entry name" value="GK/Ca_channel_bsu"/>
</dbReference>
<evidence type="ECO:0000259" key="9">
    <source>
        <dbReference type="PROSITE" id="PS50052"/>
    </source>
</evidence>
<evidence type="ECO:0000313" key="10">
    <source>
        <dbReference type="EMBL" id="ODQ74818.1"/>
    </source>
</evidence>
<dbReference type="EC" id="2.7.4.8" evidence="2"/>
<dbReference type="PROSITE" id="PS50052">
    <property type="entry name" value="GUANYLATE_KINASE_2"/>
    <property type="match status" value="1"/>
</dbReference>
<dbReference type="FunFam" id="3.40.50.300:FF:000776">
    <property type="entry name" value="Guanylate kinase 2"/>
    <property type="match status" value="1"/>
</dbReference>
<dbReference type="InterPro" id="IPR027417">
    <property type="entry name" value="P-loop_NTPase"/>
</dbReference>
<keyword evidence="11" id="KW-1185">Reference proteome</keyword>
<dbReference type="PROSITE" id="PS00856">
    <property type="entry name" value="GUANYLATE_KINASE_1"/>
    <property type="match status" value="1"/>
</dbReference>
<dbReference type="InterPro" id="IPR017665">
    <property type="entry name" value="Guanylate_kinase"/>
</dbReference>
<dbReference type="GO" id="GO:0005829">
    <property type="term" value="C:cytosol"/>
    <property type="evidence" value="ECO:0007669"/>
    <property type="project" value="TreeGrafter"/>
</dbReference>
<dbReference type="AlphaFoldDB" id="A0A1E3QB70"/>
<evidence type="ECO:0000256" key="2">
    <source>
        <dbReference type="ARBA" id="ARBA00012961"/>
    </source>
</evidence>
<evidence type="ECO:0000256" key="4">
    <source>
        <dbReference type="ARBA" id="ARBA00022679"/>
    </source>
</evidence>
<dbReference type="FunFam" id="3.30.63.10:FF:000002">
    <property type="entry name" value="Guanylate kinase 1"/>
    <property type="match status" value="1"/>
</dbReference>
<feature type="domain" description="Guanylate kinase-like" evidence="9">
    <location>
        <begin position="4"/>
        <end position="185"/>
    </location>
</feature>
<accession>A0A1E3QB70</accession>
<dbReference type="HAMAP" id="MF_00328">
    <property type="entry name" value="Guanylate_kinase"/>
    <property type="match status" value="1"/>
</dbReference>
<reference evidence="10 11" key="1">
    <citation type="journal article" date="2016" name="Proc. Natl. Acad. Sci. U.S.A.">
        <title>Comparative genomics of biotechnologically important yeasts.</title>
        <authorList>
            <person name="Riley R."/>
            <person name="Haridas S."/>
            <person name="Wolfe K.H."/>
            <person name="Lopes M.R."/>
            <person name="Hittinger C.T."/>
            <person name="Goeker M."/>
            <person name="Salamov A.A."/>
            <person name="Wisecaver J.H."/>
            <person name="Long T.M."/>
            <person name="Calvey C.H."/>
            <person name="Aerts A.L."/>
            <person name="Barry K.W."/>
            <person name="Choi C."/>
            <person name="Clum A."/>
            <person name="Coughlan A.Y."/>
            <person name="Deshpande S."/>
            <person name="Douglass A.P."/>
            <person name="Hanson S.J."/>
            <person name="Klenk H.-P."/>
            <person name="LaButti K.M."/>
            <person name="Lapidus A."/>
            <person name="Lindquist E.A."/>
            <person name="Lipzen A.M."/>
            <person name="Meier-Kolthoff J.P."/>
            <person name="Ohm R.A."/>
            <person name="Otillar R.P."/>
            <person name="Pangilinan J.L."/>
            <person name="Peng Y."/>
            <person name="Rokas A."/>
            <person name="Rosa C.A."/>
            <person name="Scheuner C."/>
            <person name="Sibirny A.A."/>
            <person name="Slot J.C."/>
            <person name="Stielow J.B."/>
            <person name="Sun H."/>
            <person name="Kurtzman C.P."/>
            <person name="Blackwell M."/>
            <person name="Grigoriev I.V."/>
            <person name="Jeffries T.W."/>
        </authorList>
    </citation>
    <scope>NUCLEOTIDE SEQUENCE [LARGE SCALE GENOMIC DNA]</scope>
    <source>
        <strain evidence="10 11">NRRL Y-11557</strain>
    </source>
</reference>
<organism evidence="10 11">
    <name type="scientific">Lipomyces starkeyi NRRL Y-11557</name>
    <dbReference type="NCBI Taxonomy" id="675824"/>
    <lineage>
        <taxon>Eukaryota</taxon>
        <taxon>Fungi</taxon>
        <taxon>Dikarya</taxon>
        <taxon>Ascomycota</taxon>
        <taxon>Saccharomycotina</taxon>
        <taxon>Lipomycetes</taxon>
        <taxon>Lipomycetales</taxon>
        <taxon>Lipomycetaceae</taxon>
        <taxon>Lipomyces</taxon>
    </lineage>
</organism>
<dbReference type="SUPFAM" id="SSF52540">
    <property type="entry name" value="P-loop containing nucleoside triphosphate hydrolases"/>
    <property type="match status" value="1"/>
</dbReference>
<dbReference type="SMART" id="SM00072">
    <property type="entry name" value="GuKc"/>
    <property type="match status" value="1"/>
</dbReference>
<protein>
    <recommendedName>
        <fullName evidence="3">Guanylate kinase</fullName>
        <ecNumber evidence="2">2.7.4.8</ecNumber>
    </recommendedName>
    <alternativeName>
        <fullName evidence="8">GMP kinase</fullName>
    </alternativeName>
</protein>
<name>A0A1E3QB70_LIPST</name>
<dbReference type="Pfam" id="PF00625">
    <property type="entry name" value="Guanylate_kin"/>
    <property type="match status" value="1"/>
</dbReference>
<proteinExistence type="inferred from homology"/>
<evidence type="ECO:0000256" key="5">
    <source>
        <dbReference type="ARBA" id="ARBA00022741"/>
    </source>
</evidence>
<dbReference type="InterPro" id="IPR008144">
    <property type="entry name" value="Guanylate_kin-like_dom"/>
</dbReference>
<keyword evidence="6" id="KW-0418">Kinase</keyword>
<keyword evidence="4" id="KW-0808">Transferase</keyword>
<evidence type="ECO:0000313" key="11">
    <source>
        <dbReference type="Proteomes" id="UP000094385"/>
    </source>
</evidence>
<dbReference type="EMBL" id="KV454291">
    <property type="protein sequence ID" value="ODQ74818.1"/>
    <property type="molecule type" value="Genomic_DNA"/>
</dbReference>
<dbReference type="OrthoDB" id="6334211at2759"/>
<comment type="similarity">
    <text evidence="1">Belongs to the guanylate kinase family.</text>
</comment>
<dbReference type="PANTHER" id="PTHR23117">
    <property type="entry name" value="GUANYLATE KINASE-RELATED"/>
    <property type="match status" value="1"/>
</dbReference>